<sequence length="78" mass="7601">MLTAAVETFGAELPGAAADAAAPAPISALAALPPPPPPPLQAAVNAIAPPTRPTAITLRIDLTSIPPLLPAAPTDPTP</sequence>
<reference evidence="1" key="1">
    <citation type="journal article" date="2014" name="Int. J. Syst. Evol. Microbiol.">
        <title>Complete genome sequence of Corynebacterium casei LMG S-19264T (=DSM 44701T), isolated from a smear-ripened cheese.</title>
        <authorList>
            <consortium name="US DOE Joint Genome Institute (JGI-PGF)"/>
            <person name="Walter F."/>
            <person name="Albersmeier A."/>
            <person name="Kalinowski J."/>
            <person name="Ruckert C."/>
        </authorList>
    </citation>
    <scope>NUCLEOTIDE SEQUENCE</scope>
    <source>
        <strain evidence="1">JCM 4434</strain>
    </source>
</reference>
<dbReference type="AlphaFoldDB" id="A0A8H9LNN1"/>
<name>A0A8H9LNN1_KITAU</name>
<proteinExistence type="predicted"/>
<reference evidence="1" key="2">
    <citation type="submission" date="2020-09" db="EMBL/GenBank/DDBJ databases">
        <authorList>
            <person name="Sun Q."/>
            <person name="Ohkuma M."/>
        </authorList>
    </citation>
    <scope>NUCLEOTIDE SEQUENCE</scope>
    <source>
        <strain evidence="1">JCM 4434</strain>
    </source>
</reference>
<dbReference type="EMBL" id="BMUB01000006">
    <property type="protein sequence ID" value="GGU78567.1"/>
    <property type="molecule type" value="Genomic_DNA"/>
</dbReference>
<gene>
    <name evidence="1" type="ORF">GCM10010502_33230</name>
</gene>
<evidence type="ECO:0000313" key="2">
    <source>
        <dbReference type="Proteomes" id="UP000610124"/>
    </source>
</evidence>
<accession>A0A8H9LNN1</accession>
<organism evidence="1 2">
    <name type="scientific">Kitasatospora aureofaciens</name>
    <name type="common">Streptomyces aureofaciens</name>
    <dbReference type="NCBI Taxonomy" id="1894"/>
    <lineage>
        <taxon>Bacteria</taxon>
        <taxon>Bacillati</taxon>
        <taxon>Actinomycetota</taxon>
        <taxon>Actinomycetes</taxon>
        <taxon>Kitasatosporales</taxon>
        <taxon>Streptomycetaceae</taxon>
        <taxon>Kitasatospora</taxon>
    </lineage>
</organism>
<protein>
    <submittedName>
        <fullName evidence="1">Uncharacterized protein</fullName>
    </submittedName>
</protein>
<evidence type="ECO:0000313" key="1">
    <source>
        <dbReference type="EMBL" id="GGU78567.1"/>
    </source>
</evidence>
<comment type="caution">
    <text evidence="1">The sequence shown here is derived from an EMBL/GenBank/DDBJ whole genome shotgun (WGS) entry which is preliminary data.</text>
</comment>
<dbReference type="Proteomes" id="UP000610124">
    <property type="component" value="Unassembled WGS sequence"/>
</dbReference>